<dbReference type="AlphaFoldDB" id="E3MDL2"/>
<keyword evidence="3" id="KW-1185">Reference proteome</keyword>
<dbReference type="OMA" id="HIEASMP"/>
<evidence type="ECO:0000256" key="1">
    <source>
        <dbReference type="SAM" id="MobiDB-lite"/>
    </source>
</evidence>
<dbReference type="STRING" id="31234.E3MDL2"/>
<organism evidence="3">
    <name type="scientific">Caenorhabditis remanei</name>
    <name type="common">Caenorhabditis vulgaris</name>
    <dbReference type="NCBI Taxonomy" id="31234"/>
    <lineage>
        <taxon>Eukaryota</taxon>
        <taxon>Metazoa</taxon>
        <taxon>Ecdysozoa</taxon>
        <taxon>Nematoda</taxon>
        <taxon>Chromadorea</taxon>
        <taxon>Rhabditida</taxon>
        <taxon>Rhabditina</taxon>
        <taxon>Rhabditomorpha</taxon>
        <taxon>Rhabditoidea</taxon>
        <taxon>Rhabditidae</taxon>
        <taxon>Peloderinae</taxon>
        <taxon>Caenorhabditis</taxon>
    </lineage>
</organism>
<evidence type="ECO:0000313" key="2">
    <source>
        <dbReference type="EMBL" id="EFO99262.1"/>
    </source>
</evidence>
<dbReference type="eggNOG" id="ENOG502TJXY">
    <property type="taxonomic scope" value="Eukaryota"/>
</dbReference>
<dbReference type="HOGENOM" id="CLU_858539_0_0_1"/>
<reference evidence="2" key="1">
    <citation type="submission" date="2007-07" db="EMBL/GenBank/DDBJ databases">
        <title>PCAP assembly of the Caenorhabditis remanei genome.</title>
        <authorList>
            <consortium name="The Caenorhabditis remanei Sequencing Consortium"/>
            <person name="Wilson R.K."/>
        </authorList>
    </citation>
    <scope>NUCLEOTIDE SEQUENCE [LARGE SCALE GENOMIC DNA]</scope>
    <source>
        <strain evidence="2">PB4641</strain>
    </source>
</reference>
<name>E3MDL2_CAERE</name>
<proteinExistence type="predicted"/>
<dbReference type="Proteomes" id="UP000008281">
    <property type="component" value="Unassembled WGS sequence"/>
</dbReference>
<feature type="region of interest" description="Disordered" evidence="1">
    <location>
        <begin position="56"/>
        <end position="117"/>
    </location>
</feature>
<feature type="compositionally biased region" description="Basic and acidic residues" evidence="1">
    <location>
        <begin position="56"/>
        <end position="75"/>
    </location>
</feature>
<feature type="compositionally biased region" description="Basic and acidic residues" evidence="1">
    <location>
        <begin position="133"/>
        <end position="147"/>
    </location>
</feature>
<feature type="region of interest" description="Disordered" evidence="1">
    <location>
        <begin position="133"/>
        <end position="153"/>
    </location>
</feature>
<dbReference type="InParanoid" id="E3MDL2"/>
<accession>E3MDL2</accession>
<sequence>MGLFGETDDELAERLKKERRAKLIELRDQTRNKIKDFENHFSTKCEEERTEMIETKKKQIKNLRDETEEQLRNDQESNLELARQKNQIDQIQGARENEQFRSEKVTEQESEDKSNFEEIRRQCMDNTEKELQLKKELGKKQRDADKHEKKRQKKLMACKLSAHKTLNQIKQAEIESDSTNALHQGITDMKLIKNGIQGTLDECYRYLVKDFEWDKESRDTAIKHFGVLATRLQSLSVHIVNMQQMISDIEDDAEREKREKEIEDINGNVSQSGSCIVTFSSQLVSGKTEWDEDRAAKFNDLLKKITSGVCQLILYIVFMMNFPD</sequence>
<protein>
    <submittedName>
        <fullName evidence="2">Uncharacterized protein</fullName>
    </submittedName>
</protein>
<gene>
    <name evidence="2" type="ORF">CRE_17928</name>
</gene>
<feature type="compositionally biased region" description="Basic and acidic residues" evidence="1">
    <location>
        <begin position="95"/>
        <end position="117"/>
    </location>
</feature>
<evidence type="ECO:0000313" key="3">
    <source>
        <dbReference type="Proteomes" id="UP000008281"/>
    </source>
</evidence>
<dbReference type="EMBL" id="DS268437">
    <property type="protein sequence ID" value="EFO99262.1"/>
    <property type="molecule type" value="Genomic_DNA"/>
</dbReference>